<dbReference type="InterPro" id="IPR001810">
    <property type="entry name" value="F-box_dom"/>
</dbReference>
<dbReference type="PROSITE" id="PS50181">
    <property type="entry name" value="FBOX"/>
    <property type="match status" value="1"/>
</dbReference>
<dbReference type="Proteomes" id="UP000235672">
    <property type="component" value="Unassembled WGS sequence"/>
</dbReference>
<dbReference type="OrthoDB" id="3886018at2759"/>
<protein>
    <submittedName>
        <fullName evidence="2">F-box domain protein</fullName>
    </submittedName>
</protein>
<evidence type="ECO:0000313" key="2">
    <source>
        <dbReference type="EMBL" id="PMD27541.1"/>
    </source>
</evidence>
<organism evidence="2 3">
    <name type="scientific">Hyaloscypha hepaticicola</name>
    <dbReference type="NCBI Taxonomy" id="2082293"/>
    <lineage>
        <taxon>Eukaryota</taxon>
        <taxon>Fungi</taxon>
        <taxon>Dikarya</taxon>
        <taxon>Ascomycota</taxon>
        <taxon>Pezizomycotina</taxon>
        <taxon>Leotiomycetes</taxon>
        <taxon>Helotiales</taxon>
        <taxon>Hyaloscyphaceae</taxon>
        <taxon>Hyaloscypha</taxon>
    </lineage>
</organism>
<evidence type="ECO:0000259" key="1">
    <source>
        <dbReference type="PROSITE" id="PS50181"/>
    </source>
</evidence>
<evidence type="ECO:0000313" key="3">
    <source>
        <dbReference type="Proteomes" id="UP000235672"/>
    </source>
</evidence>
<accession>A0A2J6QMQ5</accession>
<dbReference type="AlphaFoldDB" id="A0A2J6QMQ5"/>
<gene>
    <name evidence="2" type="ORF">NA56DRAFT_742859</name>
</gene>
<proteinExistence type="predicted"/>
<feature type="domain" description="F-box" evidence="1">
    <location>
        <begin position="2"/>
        <end position="47"/>
    </location>
</feature>
<sequence>MSPILLDFPPEIFKSIIRLLGLCDIFSLRLCSRRSVATKASDHFKFYFRTKHIDITASSLEAFVNATQPGSLGCLIQHLVLVGVVNNTKQLESILEPIYSSDGEAERGEERQAKTQQGLEILEQRQNEYEQLHESGTYIILLSEAFRNIAANSKAGKLLSLSLEVIVYRQDAKQRLHPLSGGSWKFIWQAAADTFHTTIRALSATSLPIEKLNILNEQRLQRCSLACNQLGNIDFKEKGLATSLAALKSLSISLSDRVIFTSRVDAERSHDPAEELDDDLFHELRDIEDIRAEMTAEANFIGITKLLQVCSQLEEFEMHDYRFCKATDPNRERQLERLLQHAAELHTLPRLKRIELRGLWVREQDLLAFVRRTSVRRLFLDNIYMSSRTFRSLFDYCTSDAARLEKFYFRGLFEAANHGMLYFDGPGHSMYRPRFSVGAGPIDGDALERTGVEVKRPIKYHFASGYEVSSPTLLEWHRQRWREYGPP</sequence>
<reference evidence="2 3" key="1">
    <citation type="submission" date="2016-05" db="EMBL/GenBank/DDBJ databases">
        <title>A degradative enzymes factory behind the ericoid mycorrhizal symbiosis.</title>
        <authorList>
            <consortium name="DOE Joint Genome Institute"/>
            <person name="Martino E."/>
            <person name="Morin E."/>
            <person name="Grelet G."/>
            <person name="Kuo A."/>
            <person name="Kohler A."/>
            <person name="Daghino S."/>
            <person name="Barry K."/>
            <person name="Choi C."/>
            <person name="Cichocki N."/>
            <person name="Clum A."/>
            <person name="Copeland A."/>
            <person name="Hainaut M."/>
            <person name="Haridas S."/>
            <person name="Labutti K."/>
            <person name="Lindquist E."/>
            <person name="Lipzen A."/>
            <person name="Khouja H.-R."/>
            <person name="Murat C."/>
            <person name="Ohm R."/>
            <person name="Olson A."/>
            <person name="Spatafora J."/>
            <person name="Veneault-Fourrey C."/>
            <person name="Henrissat B."/>
            <person name="Grigoriev I."/>
            <person name="Martin F."/>
            <person name="Perotto S."/>
        </authorList>
    </citation>
    <scope>NUCLEOTIDE SEQUENCE [LARGE SCALE GENOMIC DNA]</scope>
    <source>
        <strain evidence="2 3">UAMH 7357</strain>
    </source>
</reference>
<name>A0A2J6QMQ5_9HELO</name>
<dbReference type="EMBL" id="KZ613465">
    <property type="protein sequence ID" value="PMD27541.1"/>
    <property type="molecule type" value="Genomic_DNA"/>
</dbReference>
<dbReference type="Pfam" id="PF00646">
    <property type="entry name" value="F-box"/>
    <property type="match status" value="1"/>
</dbReference>
<keyword evidence="3" id="KW-1185">Reference proteome</keyword>